<dbReference type="InterPro" id="IPR036688">
    <property type="entry name" value="MoeA_C_domain_IV_sf"/>
</dbReference>
<dbReference type="InterPro" id="IPR001453">
    <property type="entry name" value="MoaB/Mog_dom"/>
</dbReference>
<dbReference type="CDD" id="cd00887">
    <property type="entry name" value="MoeA"/>
    <property type="match status" value="1"/>
</dbReference>
<dbReference type="Gene3D" id="2.170.190.11">
    <property type="entry name" value="Molybdopterin biosynthesis moea protein, domain 3"/>
    <property type="match status" value="1"/>
</dbReference>
<dbReference type="NCBIfam" id="TIGR00177">
    <property type="entry name" value="molyb_syn"/>
    <property type="match status" value="1"/>
</dbReference>
<dbReference type="InterPro" id="IPR038987">
    <property type="entry name" value="MoeA-like"/>
</dbReference>
<accession>A0A162MWB6</accession>
<comment type="pathway">
    <text evidence="3 10">Cofactor biosynthesis; molybdopterin biosynthesis.</text>
</comment>
<keyword evidence="10 12" id="KW-0808">Transferase</keyword>
<gene>
    <name evidence="12" type="primary">moeA_2</name>
    <name evidence="12" type="ORF">ATZ99_03140</name>
</gene>
<feature type="domain" description="MoaB/Mog" evidence="11">
    <location>
        <begin position="187"/>
        <end position="326"/>
    </location>
</feature>
<reference evidence="12 13" key="1">
    <citation type="submission" date="2015-12" db="EMBL/GenBank/DDBJ databases">
        <title>Draft genome of Thermovenabulum gondwanense isolated from a red thermophilic microbial mat colonisisng an outflow channel of a bore well.</title>
        <authorList>
            <person name="Patel B.K."/>
        </authorList>
    </citation>
    <scope>NUCLEOTIDE SEQUENCE [LARGE SCALE GENOMIC DNA]</scope>
    <source>
        <strain evidence="12 13">R270</strain>
    </source>
</reference>
<dbReference type="GO" id="GO:0061599">
    <property type="term" value="F:molybdopterin molybdotransferase activity"/>
    <property type="evidence" value="ECO:0007669"/>
    <property type="project" value="UniProtKB-UniRule"/>
</dbReference>
<dbReference type="InterPro" id="IPR008284">
    <property type="entry name" value="MoCF_biosynth_CS"/>
</dbReference>
<keyword evidence="13" id="KW-1185">Reference proteome</keyword>
<dbReference type="EMBL" id="LOHZ01000019">
    <property type="protein sequence ID" value="KYO68004.1"/>
    <property type="molecule type" value="Genomic_DNA"/>
</dbReference>
<dbReference type="EC" id="2.10.1.1" evidence="5 10"/>
<dbReference type="InterPro" id="IPR005110">
    <property type="entry name" value="MoeA_linker/N"/>
</dbReference>
<dbReference type="GO" id="GO:0006777">
    <property type="term" value="P:Mo-molybdopterin cofactor biosynthetic process"/>
    <property type="evidence" value="ECO:0007669"/>
    <property type="project" value="UniProtKB-UniRule"/>
</dbReference>
<dbReference type="PROSITE" id="PS01079">
    <property type="entry name" value="MOCF_BIOSYNTHESIS_2"/>
    <property type="match status" value="1"/>
</dbReference>
<dbReference type="NCBIfam" id="NF045515">
    <property type="entry name" value="Glp_gephyrin"/>
    <property type="match status" value="1"/>
</dbReference>
<evidence type="ECO:0000256" key="7">
    <source>
        <dbReference type="ARBA" id="ARBA00022505"/>
    </source>
</evidence>
<comment type="function">
    <text evidence="2">May be involved in the biosynthesis of molybdopterin.</text>
</comment>
<evidence type="ECO:0000256" key="9">
    <source>
        <dbReference type="ARBA" id="ARBA00047317"/>
    </source>
</evidence>
<comment type="catalytic activity">
    <reaction evidence="9">
        <text>adenylyl-molybdopterin + molybdate = Mo-molybdopterin + AMP + H(+)</text>
        <dbReference type="Rhea" id="RHEA:35047"/>
        <dbReference type="ChEBI" id="CHEBI:15378"/>
        <dbReference type="ChEBI" id="CHEBI:36264"/>
        <dbReference type="ChEBI" id="CHEBI:62727"/>
        <dbReference type="ChEBI" id="CHEBI:71302"/>
        <dbReference type="ChEBI" id="CHEBI:456215"/>
        <dbReference type="EC" id="2.10.1.1"/>
    </reaction>
</comment>
<dbReference type="InterPro" id="IPR036135">
    <property type="entry name" value="MoeA_linker/N_sf"/>
</dbReference>
<dbReference type="RefSeq" id="WP_068747493.1">
    <property type="nucleotide sequence ID" value="NZ_LOHZ01000019.1"/>
</dbReference>
<sequence length="411" mass="44361">MVLFEVKSVKEAVNIIEENINITDKGFEEVDLFEAAGRVVYSEVQATEDVPAFNRSTVDGYAVIAKDTFGAGEVVPAILEVIGEVRMGEKTELKISPGQAVRISTGGMLPENSDAVVMLEYTHPLDDKTLLIEKPVAPFENVIKKGEDIATGEVLFRKGHTLRTQDVGALAALGITRVKVFKKPKIGIISSGDEVKEPDEKVDMGEIRDVNTYTLFSALKALGAVGIPLGIVRDDFDQIKNTLKLALENCDAVIISGGSSVGTRDLTLKAINSLGEPGLIFHGLSVKPGKPTIFAAVKGIPILGLPGHPVSALVIFELIGRPLVNLLMGRDKDYGVYEILAKCDKDLSSAAGREDYIRVRLEKREDELWAVPVLGKSGMICTMSKSDGLLKIPPERVGISKGEMVEVILLK</sequence>
<evidence type="ECO:0000313" key="13">
    <source>
        <dbReference type="Proteomes" id="UP000075737"/>
    </source>
</evidence>
<dbReference type="AlphaFoldDB" id="A0A162MWB6"/>
<dbReference type="Pfam" id="PF03454">
    <property type="entry name" value="MoeA_C"/>
    <property type="match status" value="1"/>
</dbReference>
<dbReference type="Proteomes" id="UP000075737">
    <property type="component" value="Unassembled WGS sequence"/>
</dbReference>
<evidence type="ECO:0000259" key="11">
    <source>
        <dbReference type="SMART" id="SM00852"/>
    </source>
</evidence>
<keyword evidence="7 10" id="KW-0500">Molybdenum</keyword>
<dbReference type="Pfam" id="PF03453">
    <property type="entry name" value="MoeA_N"/>
    <property type="match status" value="1"/>
</dbReference>
<keyword evidence="10" id="KW-0460">Magnesium</keyword>
<evidence type="ECO:0000256" key="6">
    <source>
        <dbReference type="ARBA" id="ARBA00021108"/>
    </source>
</evidence>
<dbReference type="SUPFAM" id="SSF63867">
    <property type="entry name" value="MoeA C-terminal domain-like"/>
    <property type="match status" value="1"/>
</dbReference>
<comment type="cofactor">
    <cofactor evidence="10">
        <name>Mg(2+)</name>
        <dbReference type="ChEBI" id="CHEBI:18420"/>
    </cofactor>
</comment>
<protein>
    <recommendedName>
        <fullName evidence="6 10">Molybdopterin molybdenumtransferase</fullName>
        <ecNumber evidence="5 10">2.10.1.1</ecNumber>
    </recommendedName>
</protein>
<keyword evidence="8 10" id="KW-0501">Molybdenum cofactor biosynthesis</keyword>
<dbReference type="Gene3D" id="3.40.980.10">
    <property type="entry name" value="MoaB/Mog-like domain"/>
    <property type="match status" value="1"/>
</dbReference>
<organism evidence="12 13">
    <name type="scientific">Thermovenabulum gondwanense</name>
    <dbReference type="NCBI Taxonomy" id="520767"/>
    <lineage>
        <taxon>Bacteria</taxon>
        <taxon>Bacillati</taxon>
        <taxon>Bacillota</taxon>
        <taxon>Clostridia</taxon>
        <taxon>Thermosediminibacterales</taxon>
        <taxon>Thermosediminibacteraceae</taxon>
        <taxon>Thermovenabulum</taxon>
    </lineage>
</organism>
<dbReference type="PATRIC" id="fig|520767.4.peg.318"/>
<evidence type="ECO:0000256" key="1">
    <source>
        <dbReference type="ARBA" id="ARBA00002901"/>
    </source>
</evidence>
<dbReference type="InterPro" id="IPR036425">
    <property type="entry name" value="MoaB/Mog-like_dom_sf"/>
</dbReference>
<comment type="similarity">
    <text evidence="4 10">Belongs to the MoeA family.</text>
</comment>
<dbReference type="GO" id="GO:0046872">
    <property type="term" value="F:metal ion binding"/>
    <property type="evidence" value="ECO:0007669"/>
    <property type="project" value="UniProtKB-UniRule"/>
</dbReference>
<dbReference type="SMART" id="SM00852">
    <property type="entry name" value="MoCF_biosynth"/>
    <property type="match status" value="1"/>
</dbReference>
<dbReference type="SUPFAM" id="SSF63882">
    <property type="entry name" value="MoeA N-terminal region -like"/>
    <property type="match status" value="1"/>
</dbReference>
<proteinExistence type="inferred from homology"/>
<dbReference type="OrthoDB" id="9804758at2"/>
<evidence type="ECO:0000256" key="5">
    <source>
        <dbReference type="ARBA" id="ARBA00013269"/>
    </source>
</evidence>
<dbReference type="PANTHER" id="PTHR10192">
    <property type="entry name" value="MOLYBDOPTERIN BIOSYNTHESIS PROTEIN"/>
    <property type="match status" value="1"/>
</dbReference>
<comment type="caution">
    <text evidence="12">The sequence shown here is derived from an EMBL/GenBank/DDBJ whole genome shotgun (WGS) entry which is preliminary data.</text>
</comment>
<evidence type="ECO:0000313" key="12">
    <source>
        <dbReference type="EMBL" id="KYO68004.1"/>
    </source>
</evidence>
<dbReference type="Gene3D" id="2.40.340.10">
    <property type="entry name" value="MoeA, C-terminal, domain IV"/>
    <property type="match status" value="1"/>
</dbReference>
<dbReference type="GO" id="GO:0005829">
    <property type="term" value="C:cytosol"/>
    <property type="evidence" value="ECO:0007669"/>
    <property type="project" value="TreeGrafter"/>
</dbReference>
<dbReference type="UniPathway" id="UPA00344"/>
<dbReference type="SUPFAM" id="SSF53218">
    <property type="entry name" value="Molybdenum cofactor biosynthesis proteins"/>
    <property type="match status" value="1"/>
</dbReference>
<evidence type="ECO:0000256" key="4">
    <source>
        <dbReference type="ARBA" id="ARBA00010763"/>
    </source>
</evidence>
<name>A0A162MWB6_9FIRM</name>
<dbReference type="PANTHER" id="PTHR10192:SF5">
    <property type="entry name" value="GEPHYRIN"/>
    <property type="match status" value="1"/>
</dbReference>
<dbReference type="Gene3D" id="3.90.105.10">
    <property type="entry name" value="Molybdopterin biosynthesis moea protein, domain 2"/>
    <property type="match status" value="1"/>
</dbReference>
<evidence type="ECO:0000256" key="3">
    <source>
        <dbReference type="ARBA" id="ARBA00005046"/>
    </source>
</evidence>
<keyword evidence="10" id="KW-0479">Metal-binding</keyword>
<evidence type="ECO:0000256" key="8">
    <source>
        <dbReference type="ARBA" id="ARBA00023150"/>
    </source>
</evidence>
<comment type="function">
    <text evidence="1 10">Catalyzes the insertion of molybdate into adenylated molybdopterin with the concomitant release of AMP.</text>
</comment>
<dbReference type="Pfam" id="PF00994">
    <property type="entry name" value="MoCF_biosynth"/>
    <property type="match status" value="1"/>
</dbReference>
<dbReference type="STRING" id="520767.ATZ99_03140"/>
<dbReference type="InterPro" id="IPR005111">
    <property type="entry name" value="MoeA_C_domain_IV"/>
</dbReference>
<evidence type="ECO:0000256" key="2">
    <source>
        <dbReference type="ARBA" id="ARBA00003487"/>
    </source>
</evidence>
<evidence type="ECO:0000256" key="10">
    <source>
        <dbReference type="RuleBase" id="RU365090"/>
    </source>
</evidence>